<proteinExistence type="predicted"/>
<keyword evidence="5" id="KW-1185">Reference proteome</keyword>
<keyword evidence="1" id="KW-0812">Transmembrane</keyword>
<dbReference type="Proteomes" id="UP000651738">
    <property type="component" value="Unassembled WGS sequence"/>
</dbReference>
<dbReference type="EMBL" id="BJUK01000021">
    <property type="protein sequence ID" value="GEK47759.1"/>
    <property type="molecule type" value="Genomic_DNA"/>
</dbReference>
<dbReference type="OrthoDB" id="6167510at2"/>
<sequence length="154" mass="17564">MSALLPWLVALAAALGALFSGRAVWRRRDVRRWPRVEAVVVSAAVEELEAHATRRDRQGPEPRYRLRVRYRFRVGERSYEASLGRFDGAPDFASRRQAEAALAEYAEGRRLWVRYRPDDPHCTQVGEAVIPYRRLGLCLFLAAMALVALWLAVT</sequence>
<dbReference type="Pfam" id="PF12158">
    <property type="entry name" value="DUF3592"/>
    <property type="match status" value="1"/>
</dbReference>
<feature type="domain" description="DUF3592" evidence="2">
    <location>
        <begin position="39"/>
        <end position="121"/>
    </location>
</feature>
<evidence type="ECO:0000313" key="6">
    <source>
        <dbReference type="Proteomes" id="UP000651738"/>
    </source>
</evidence>
<feature type="transmembrane region" description="Helical" evidence="1">
    <location>
        <begin position="135"/>
        <end position="153"/>
    </location>
</feature>
<protein>
    <submittedName>
        <fullName evidence="4">DUF3592 domain-containing protein</fullName>
    </submittedName>
</protein>
<gene>
    <name evidence="3" type="ORF">HPA02_20420</name>
    <name evidence="4" type="ORF">I7V36_15795</name>
</gene>
<dbReference type="Proteomes" id="UP000321275">
    <property type="component" value="Unassembled WGS sequence"/>
</dbReference>
<dbReference type="InterPro" id="IPR021994">
    <property type="entry name" value="DUF3592"/>
</dbReference>
<reference evidence="4 6" key="2">
    <citation type="submission" date="2020-12" db="EMBL/GenBank/DDBJ databases">
        <title>Draft genome sequence of Halomonas pacifica strain CARE-V15.</title>
        <authorList>
            <person name="Vignesh N."/>
            <person name="Thabitha A."/>
            <person name="Saravanan R."/>
            <person name="Manigandan V."/>
        </authorList>
    </citation>
    <scope>NUCLEOTIDE SEQUENCE [LARGE SCALE GENOMIC DNA]</scope>
    <source>
        <strain evidence="4 6">CARE-V15</strain>
    </source>
</reference>
<evidence type="ECO:0000313" key="3">
    <source>
        <dbReference type="EMBL" id="GEK47759.1"/>
    </source>
</evidence>
<dbReference type="EMBL" id="JAEDAF010000018">
    <property type="protein sequence ID" value="MBH8581562.1"/>
    <property type="molecule type" value="Genomic_DNA"/>
</dbReference>
<keyword evidence="1" id="KW-1133">Transmembrane helix</keyword>
<organism evidence="3 5">
    <name type="scientific">Bisbaumannia pacifica</name>
    <dbReference type="NCBI Taxonomy" id="77098"/>
    <lineage>
        <taxon>Bacteria</taxon>
        <taxon>Pseudomonadati</taxon>
        <taxon>Pseudomonadota</taxon>
        <taxon>Gammaproteobacteria</taxon>
        <taxon>Oceanospirillales</taxon>
        <taxon>Halomonadaceae</taxon>
        <taxon>Bisbaumannia</taxon>
    </lineage>
</organism>
<evidence type="ECO:0000313" key="5">
    <source>
        <dbReference type="Proteomes" id="UP000321275"/>
    </source>
</evidence>
<dbReference type="AlphaFoldDB" id="A0A510X8I2"/>
<reference evidence="3 5" key="1">
    <citation type="submission" date="2019-07" db="EMBL/GenBank/DDBJ databases">
        <title>Whole genome shotgun sequence of Halomonas pacifica NBRC 102220.</title>
        <authorList>
            <person name="Hosoyama A."/>
            <person name="Uohara A."/>
            <person name="Ohji S."/>
            <person name="Ichikawa N."/>
        </authorList>
    </citation>
    <scope>NUCLEOTIDE SEQUENCE [LARGE SCALE GENOMIC DNA]</scope>
    <source>
        <strain evidence="3 5">NBRC 102220</strain>
    </source>
</reference>
<feature type="transmembrane region" description="Helical" evidence="1">
    <location>
        <begin position="6"/>
        <end position="25"/>
    </location>
</feature>
<keyword evidence="1" id="KW-0472">Membrane</keyword>
<dbReference type="RefSeq" id="WP_146803102.1">
    <property type="nucleotide sequence ID" value="NZ_BJUK01000021.1"/>
</dbReference>
<evidence type="ECO:0000313" key="4">
    <source>
        <dbReference type="EMBL" id="MBH8581562.1"/>
    </source>
</evidence>
<evidence type="ECO:0000259" key="2">
    <source>
        <dbReference type="Pfam" id="PF12158"/>
    </source>
</evidence>
<comment type="caution">
    <text evidence="3">The sequence shown here is derived from an EMBL/GenBank/DDBJ whole genome shotgun (WGS) entry which is preliminary data.</text>
</comment>
<accession>A0A510X8I2</accession>
<evidence type="ECO:0000256" key="1">
    <source>
        <dbReference type="SAM" id="Phobius"/>
    </source>
</evidence>
<name>A0A510X8I2_9GAMM</name>